<gene>
    <name evidence="1" type="ORF">CASFOL_017553</name>
    <name evidence="2" type="ORF">CASFOL_017554</name>
</gene>
<name>A0ABD3DFI4_9LAMI</name>
<dbReference type="Proteomes" id="UP001632038">
    <property type="component" value="Unassembled WGS sequence"/>
</dbReference>
<proteinExistence type="predicted"/>
<sequence length="130" mass="15160">MRRSSGEYGVCWCRRSWLSAVLSQDLLDVDRIRLLYEVAPANCWTAWICEISTVVYGDRDLRWTEVRQVVGWLRRFRSATEVLSKFDRLSDTCGSRRDWCSGMLKGDVVFRPQRGGVRYDSVAKDDVERT</sequence>
<evidence type="ECO:0000313" key="3">
    <source>
        <dbReference type="Proteomes" id="UP001632038"/>
    </source>
</evidence>
<protein>
    <submittedName>
        <fullName evidence="2">Uncharacterized protein</fullName>
    </submittedName>
</protein>
<reference evidence="2" key="2">
    <citation type="submission" date="2024-11" db="EMBL/GenBank/DDBJ databases">
        <authorList>
            <person name="Burger M."/>
            <person name="Chory J."/>
        </authorList>
    </citation>
    <scope>NUCLEOTIDE SEQUENCE</scope>
    <source>
        <strain evidence="2">Tecolote</strain>
        <tissue evidence="2">Flower</tissue>
    </source>
</reference>
<comment type="caution">
    <text evidence="2">The sequence shown here is derived from an EMBL/GenBank/DDBJ whole genome shotgun (WGS) entry which is preliminary data.</text>
</comment>
<organism evidence="2 3">
    <name type="scientific">Castilleja foliolosa</name>
    <dbReference type="NCBI Taxonomy" id="1961234"/>
    <lineage>
        <taxon>Eukaryota</taxon>
        <taxon>Viridiplantae</taxon>
        <taxon>Streptophyta</taxon>
        <taxon>Embryophyta</taxon>
        <taxon>Tracheophyta</taxon>
        <taxon>Spermatophyta</taxon>
        <taxon>Magnoliopsida</taxon>
        <taxon>eudicotyledons</taxon>
        <taxon>Gunneridae</taxon>
        <taxon>Pentapetalae</taxon>
        <taxon>asterids</taxon>
        <taxon>lamiids</taxon>
        <taxon>Lamiales</taxon>
        <taxon>Orobanchaceae</taxon>
        <taxon>Pedicularideae</taxon>
        <taxon>Castillejinae</taxon>
        <taxon>Castilleja</taxon>
    </lineage>
</organism>
<dbReference type="AlphaFoldDB" id="A0ABD3DFI4"/>
<evidence type="ECO:0000313" key="1">
    <source>
        <dbReference type="EMBL" id="KAL3639646.1"/>
    </source>
</evidence>
<keyword evidence="3" id="KW-1185">Reference proteome</keyword>
<evidence type="ECO:0000313" key="2">
    <source>
        <dbReference type="EMBL" id="KAL3639647.1"/>
    </source>
</evidence>
<dbReference type="EMBL" id="JAVIJP010000018">
    <property type="protein sequence ID" value="KAL3639647.1"/>
    <property type="molecule type" value="Genomic_DNA"/>
</dbReference>
<accession>A0ABD3DFI4</accession>
<dbReference type="EMBL" id="JAVIJP010000018">
    <property type="protein sequence ID" value="KAL3639646.1"/>
    <property type="molecule type" value="Genomic_DNA"/>
</dbReference>
<reference evidence="1 3" key="1">
    <citation type="journal article" date="2024" name="IScience">
        <title>Strigolactones Initiate the Formation of Haustorium-like Structures in Castilleja.</title>
        <authorList>
            <person name="Buerger M."/>
            <person name="Peterson D."/>
            <person name="Chory J."/>
        </authorList>
    </citation>
    <scope>NUCLEOTIDE SEQUENCE [LARGE SCALE GENOMIC DNA]</scope>
    <source>
        <strain evidence="1">Tecolote</strain>
        <tissue evidence="1">Flower</tissue>
    </source>
</reference>